<dbReference type="Pfam" id="PF01040">
    <property type="entry name" value="UbiA"/>
    <property type="match status" value="1"/>
</dbReference>
<evidence type="ECO:0000256" key="3">
    <source>
        <dbReference type="ARBA" id="ARBA00022679"/>
    </source>
</evidence>
<dbReference type="Gene3D" id="1.10.357.140">
    <property type="entry name" value="UbiA prenyltransferase"/>
    <property type="match status" value="1"/>
</dbReference>
<sequence>MRLAATYKARLVRLHYNYSDGGTKRRRSTTFTSIHSTLYRTIILAVVNSQMHIYFHLFIYLQVNKPYLPLASGEYSNRTGVLIVTSFAIMSFALGWIVGSWPLFWALFISFLLGTAYSINLPMLRWKRSALVAAMCILAVRAVIVQLAFYLHVQVPIFLSRFGIYGNTGSDKIKDRSHRLF</sequence>
<organism evidence="8 9">
    <name type="scientific">Kalanchoe fedtschenkoi</name>
    <name type="common">Lavender scallops</name>
    <name type="synonym">South American air plant</name>
    <dbReference type="NCBI Taxonomy" id="63787"/>
    <lineage>
        <taxon>Eukaryota</taxon>
        <taxon>Viridiplantae</taxon>
        <taxon>Streptophyta</taxon>
        <taxon>Embryophyta</taxon>
        <taxon>Tracheophyta</taxon>
        <taxon>Spermatophyta</taxon>
        <taxon>Magnoliopsida</taxon>
        <taxon>eudicotyledons</taxon>
        <taxon>Gunneridae</taxon>
        <taxon>Pentapetalae</taxon>
        <taxon>Saxifragales</taxon>
        <taxon>Crassulaceae</taxon>
        <taxon>Kalanchoe</taxon>
    </lineage>
</organism>
<evidence type="ECO:0000256" key="6">
    <source>
        <dbReference type="ARBA" id="ARBA00023136"/>
    </source>
</evidence>
<keyword evidence="9" id="KW-1185">Reference proteome</keyword>
<dbReference type="Gramene" id="Kaladp0011s0209.1.v1.1">
    <property type="protein sequence ID" value="Kaladp0011s0209.1.v1.1"/>
    <property type="gene ID" value="Kaladp0011s0209.v1.1"/>
</dbReference>
<proteinExistence type="inferred from homology"/>
<evidence type="ECO:0000256" key="7">
    <source>
        <dbReference type="SAM" id="Phobius"/>
    </source>
</evidence>
<evidence type="ECO:0000256" key="4">
    <source>
        <dbReference type="ARBA" id="ARBA00022692"/>
    </source>
</evidence>
<evidence type="ECO:0000256" key="1">
    <source>
        <dbReference type="ARBA" id="ARBA00004508"/>
    </source>
</evidence>
<dbReference type="AlphaFoldDB" id="A0A7N0RGK4"/>
<keyword evidence="5 7" id="KW-1133">Transmembrane helix</keyword>
<feature type="transmembrane region" description="Helical" evidence="7">
    <location>
        <begin position="130"/>
        <end position="151"/>
    </location>
</feature>
<dbReference type="InterPro" id="IPR000537">
    <property type="entry name" value="UbiA_prenyltransferase"/>
</dbReference>
<dbReference type="PANTHER" id="PTHR43009">
    <property type="entry name" value="HOMOGENTISATE SOLANESYLTRANSFERASE, CHLOROPLASTIC"/>
    <property type="match status" value="1"/>
</dbReference>
<keyword evidence="4 7" id="KW-0812">Transmembrane</keyword>
<evidence type="ECO:0000313" key="8">
    <source>
        <dbReference type="EnsemblPlants" id="Kaladp0011s0209.1.v1.1"/>
    </source>
</evidence>
<reference evidence="8" key="1">
    <citation type="submission" date="2021-01" db="UniProtKB">
        <authorList>
            <consortium name="EnsemblPlants"/>
        </authorList>
    </citation>
    <scope>IDENTIFICATION</scope>
</reference>
<evidence type="ECO:0000256" key="5">
    <source>
        <dbReference type="ARBA" id="ARBA00022989"/>
    </source>
</evidence>
<accession>A0A7N0RGK4</accession>
<evidence type="ECO:0000313" key="9">
    <source>
        <dbReference type="Proteomes" id="UP000594263"/>
    </source>
</evidence>
<protein>
    <submittedName>
        <fullName evidence="8">Uncharacterized protein</fullName>
    </submittedName>
</protein>
<keyword evidence="3" id="KW-0808">Transferase</keyword>
<dbReference type="GO" id="GO:0016765">
    <property type="term" value="F:transferase activity, transferring alkyl or aryl (other than methyl) groups"/>
    <property type="evidence" value="ECO:0007669"/>
    <property type="project" value="InterPro"/>
</dbReference>
<dbReference type="InterPro" id="IPR044878">
    <property type="entry name" value="UbiA_sf"/>
</dbReference>
<evidence type="ECO:0000256" key="2">
    <source>
        <dbReference type="ARBA" id="ARBA00005985"/>
    </source>
</evidence>
<dbReference type="PANTHER" id="PTHR43009:SF6">
    <property type="entry name" value="HOMOGENTISATE PHYTYLTRANSFERASE 1, CHLOROPLASTIC"/>
    <property type="match status" value="1"/>
</dbReference>
<comment type="subcellular location">
    <subcellularLocation>
        <location evidence="1">Plastid</location>
        <location evidence="1">Chloroplast membrane</location>
        <topology evidence="1">Multi-pass membrane protein</topology>
    </subcellularLocation>
</comment>
<feature type="transmembrane region" description="Helical" evidence="7">
    <location>
        <begin position="104"/>
        <end position="123"/>
    </location>
</feature>
<dbReference type="GO" id="GO:0031969">
    <property type="term" value="C:chloroplast membrane"/>
    <property type="evidence" value="ECO:0007669"/>
    <property type="project" value="UniProtKB-SubCell"/>
</dbReference>
<dbReference type="EnsemblPlants" id="Kaladp0011s0209.1.v1.1">
    <property type="protein sequence ID" value="Kaladp0011s0209.1.v1.1"/>
    <property type="gene ID" value="Kaladp0011s0209.v1.1"/>
</dbReference>
<feature type="transmembrane region" description="Helical" evidence="7">
    <location>
        <begin position="80"/>
        <end position="98"/>
    </location>
</feature>
<comment type="similarity">
    <text evidence="2">Belongs to the UbiA prenyltransferase family.</text>
</comment>
<keyword evidence="6 7" id="KW-0472">Membrane</keyword>
<name>A0A7N0RGK4_KALFE</name>
<dbReference type="Proteomes" id="UP000594263">
    <property type="component" value="Unplaced"/>
</dbReference>